<dbReference type="NCBIfam" id="NF038402">
    <property type="entry name" value="TroA_like"/>
    <property type="match status" value="1"/>
</dbReference>
<evidence type="ECO:0000313" key="4">
    <source>
        <dbReference type="EMBL" id="MBD3364075.1"/>
    </source>
</evidence>
<comment type="caution">
    <text evidence="4">The sequence shown here is derived from an EMBL/GenBank/DDBJ whole genome shotgun (WGS) entry which is preliminary data.</text>
</comment>
<dbReference type="PANTHER" id="PTHR30535:SF34">
    <property type="entry name" value="MOLYBDATE-BINDING PROTEIN MOLA"/>
    <property type="match status" value="1"/>
</dbReference>
<gene>
    <name evidence="4" type="ORF">GF359_02555</name>
</gene>
<dbReference type="Pfam" id="PF01497">
    <property type="entry name" value="Peripla_BP_2"/>
    <property type="match status" value="1"/>
</dbReference>
<accession>A0A9D5K9G6</accession>
<dbReference type="PANTHER" id="PTHR30535">
    <property type="entry name" value="VITAMIN B12-BINDING PROTEIN"/>
    <property type="match status" value="1"/>
</dbReference>
<name>A0A9D5K9G6_UNCW3</name>
<protein>
    <submittedName>
        <fullName evidence="4">ABC transporter substrate-binding protein</fullName>
    </submittedName>
</protein>
<dbReference type="GO" id="GO:0071281">
    <property type="term" value="P:cellular response to iron ion"/>
    <property type="evidence" value="ECO:0007669"/>
    <property type="project" value="TreeGrafter"/>
</dbReference>
<dbReference type="SUPFAM" id="SSF53807">
    <property type="entry name" value="Helical backbone' metal receptor"/>
    <property type="match status" value="1"/>
</dbReference>
<feature type="domain" description="Fe/B12 periplasmic-binding" evidence="3">
    <location>
        <begin position="38"/>
        <end position="282"/>
    </location>
</feature>
<dbReference type="AlphaFoldDB" id="A0A9D5K9G6"/>
<dbReference type="EMBL" id="WJKJ01000078">
    <property type="protein sequence ID" value="MBD3364075.1"/>
    <property type="molecule type" value="Genomic_DNA"/>
</dbReference>
<feature type="chain" id="PRO_5039424427" evidence="2">
    <location>
        <begin position="21"/>
        <end position="282"/>
    </location>
</feature>
<evidence type="ECO:0000256" key="1">
    <source>
        <dbReference type="ARBA" id="ARBA00022729"/>
    </source>
</evidence>
<dbReference type="PROSITE" id="PS50983">
    <property type="entry name" value="FE_B12_PBP"/>
    <property type="match status" value="1"/>
</dbReference>
<feature type="signal peptide" evidence="2">
    <location>
        <begin position="1"/>
        <end position="20"/>
    </location>
</feature>
<proteinExistence type="predicted"/>
<evidence type="ECO:0000259" key="3">
    <source>
        <dbReference type="PROSITE" id="PS50983"/>
    </source>
</evidence>
<sequence length="282" mass="30312">MKITVRILLCVLASSGSFLSGCSSRRVSGVQKGDEPARIVSLMPSLTEITFALGEGGRLAGVSNYCDYPPQVKDIPKAGDLINVNLERLVLLAPDMILLSSPTQTHLAGELAKSGFRTAMFPDPTDLEGVFTQIQALADTLGVPDKGRMLVDSLKQELASIPAIDSLSLYLEISSDPLMTVDDGSYLTDAFAELGLYNIFSDYSKGYAVISPEKVVIRSPQVIFFLYPDAVKSASGRMGWGDLPAVREGLVFDDLPVDELLRPGPRLIGALKTTSSIIRDAL</sequence>
<dbReference type="Proteomes" id="UP000630660">
    <property type="component" value="Unassembled WGS sequence"/>
</dbReference>
<keyword evidence="1 2" id="KW-0732">Signal</keyword>
<dbReference type="InterPro" id="IPR054828">
    <property type="entry name" value="Vit_B12_bind_prot"/>
</dbReference>
<reference evidence="4" key="1">
    <citation type="submission" date="2019-11" db="EMBL/GenBank/DDBJ databases">
        <title>Microbial mats filling the niche in hypersaline microbial mats.</title>
        <authorList>
            <person name="Wong H.L."/>
            <person name="Macleod F.I."/>
            <person name="White R.A. III"/>
            <person name="Burns B.P."/>
        </authorList>
    </citation>
    <scope>NUCLEOTIDE SEQUENCE</scope>
    <source>
        <strain evidence="4">Bin_327</strain>
    </source>
</reference>
<dbReference type="Gene3D" id="3.40.50.1980">
    <property type="entry name" value="Nitrogenase molybdenum iron protein domain"/>
    <property type="match status" value="2"/>
</dbReference>
<evidence type="ECO:0000256" key="2">
    <source>
        <dbReference type="SAM" id="SignalP"/>
    </source>
</evidence>
<dbReference type="InterPro" id="IPR002491">
    <property type="entry name" value="ABC_transptr_periplasmic_BD"/>
</dbReference>
<evidence type="ECO:0000313" key="5">
    <source>
        <dbReference type="Proteomes" id="UP000630660"/>
    </source>
</evidence>
<organism evidence="4 5">
    <name type="scientific">candidate division WOR-3 bacterium</name>
    <dbReference type="NCBI Taxonomy" id="2052148"/>
    <lineage>
        <taxon>Bacteria</taxon>
        <taxon>Bacteria division WOR-3</taxon>
    </lineage>
</organism>
<dbReference type="PROSITE" id="PS51257">
    <property type="entry name" value="PROKAR_LIPOPROTEIN"/>
    <property type="match status" value="1"/>
</dbReference>
<dbReference type="InterPro" id="IPR050902">
    <property type="entry name" value="ABC_Transporter_SBP"/>
</dbReference>